<dbReference type="Gene3D" id="3.40.50.300">
    <property type="entry name" value="P-loop containing nucleotide triphosphate hydrolases"/>
    <property type="match status" value="1"/>
</dbReference>
<dbReference type="SUPFAM" id="SSF52540">
    <property type="entry name" value="P-loop containing nucleoside triphosphate hydrolases"/>
    <property type="match status" value="1"/>
</dbReference>
<organism evidence="2 3">
    <name type="scientific">Luteococcus sanguinis</name>
    <dbReference type="NCBI Taxonomy" id="174038"/>
    <lineage>
        <taxon>Bacteria</taxon>
        <taxon>Bacillati</taxon>
        <taxon>Actinomycetota</taxon>
        <taxon>Actinomycetes</taxon>
        <taxon>Propionibacteriales</taxon>
        <taxon>Propionibacteriaceae</taxon>
        <taxon>Luteococcus</taxon>
    </lineage>
</organism>
<evidence type="ECO:0000313" key="3">
    <source>
        <dbReference type="Proteomes" id="UP001596266"/>
    </source>
</evidence>
<dbReference type="GO" id="GO:0016301">
    <property type="term" value="F:kinase activity"/>
    <property type="evidence" value="ECO:0007669"/>
    <property type="project" value="UniProtKB-KW"/>
</dbReference>
<comment type="caution">
    <text evidence="2">The sequence shown here is derived from an EMBL/GenBank/DDBJ whole genome shotgun (WGS) entry which is preliminary data.</text>
</comment>
<proteinExistence type="predicted"/>
<reference evidence="3" key="1">
    <citation type="journal article" date="2019" name="Int. J. Syst. Evol. Microbiol.">
        <title>The Global Catalogue of Microorganisms (GCM) 10K type strain sequencing project: providing services to taxonomists for standard genome sequencing and annotation.</title>
        <authorList>
            <consortium name="The Broad Institute Genomics Platform"/>
            <consortium name="The Broad Institute Genome Sequencing Center for Infectious Disease"/>
            <person name="Wu L."/>
            <person name="Ma J."/>
        </authorList>
    </citation>
    <scope>NUCLEOTIDE SEQUENCE [LARGE SCALE GENOMIC DNA]</scope>
    <source>
        <strain evidence="3">CGMCC 1.15277</strain>
    </source>
</reference>
<dbReference type="Pfam" id="PF00485">
    <property type="entry name" value="PRK"/>
    <property type="match status" value="1"/>
</dbReference>
<evidence type="ECO:0000313" key="2">
    <source>
        <dbReference type="EMBL" id="MFC6396129.1"/>
    </source>
</evidence>
<keyword evidence="2" id="KW-0418">Kinase</keyword>
<dbReference type="RefSeq" id="WP_343885249.1">
    <property type="nucleotide sequence ID" value="NZ_BAAAKI010000004.1"/>
</dbReference>
<name>A0ABW1X0Y5_9ACTN</name>
<dbReference type="InterPro" id="IPR027417">
    <property type="entry name" value="P-loop_NTPase"/>
</dbReference>
<accession>A0ABW1X0Y5</accession>
<keyword evidence="3" id="KW-1185">Reference proteome</keyword>
<dbReference type="EMBL" id="JBHSUA010000009">
    <property type="protein sequence ID" value="MFC6396129.1"/>
    <property type="molecule type" value="Genomic_DNA"/>
</dbReference>
<dbReference type="InterPro" id="IPR006083">
    <property type="entry name" value="PRK/URK"/>
</dbReference>
<evidence type="ECO:0000259" key="1">
    <source>
        <dbReference type="Pfam" id="PF00485"/>
    </source>
</evidence>
<gene>
    <name evidence="2" type="ORF">ACFP57_03880</name>
</gene>
<keyword evidence="2" id="KW-0808">Transferase</keyword>
<feature type="domain" description="Phosphoribulokinase/uridine kinase" evidence="1">
    <location>
        <begin position="6"/>
        <end position="145"/>
    </location>
</feature>
<sequence>MPTTVILLAGPSGSGKSRLARVTGAAQLRLDDFYLDEEHPDLPRREGRIDWDDAATWDAQAALRALQQLAATGRAIVPEYSISQSRRTGTHTVDLGGCPVVIAEGIFAVDLLAHCQTAALPVVPVWLDRPRNLNFSRRLRRDLKQHRKPPAVLVRRGMMLWRDEPALRARARALGFEPRSMHRAEALVRELMVRELMVRELMVRAVTAR</sequence>
<dbReference type="Proteomes" id="UP001596266">
    <property type="component" value="Unassembled WGS sequence"/>
</dbReference>
<protein>
    <submittedName>
        <fullName evidence="2">Uridine kinase</fullName>
    </submittedName>
</protein>